<evidence type="ECO:0000256" key="3">
    <source>
        <dbReference type="ARBA" id="ARBA00022525"/>
    </source>
</evidence>
<dbReference type="AlphaFoldDB" id="A0A9D4UN30"/>
<sequence length="192" mass="20781">MATQTSRDNLTPLLIVALGLLLVVSMGSTIAEAKKKPKKLSFFMFIAVQNNSFLDNPKGQFTSVLSGEGPVTPQPFAFANLHTFDNPLSKVMSLADQADRVGRVQGWYGNCGQSTLTLCLAQTFAYNDSVYAGTLSLLGSGVASYPVKYAPIVGGTGDFAFCRGVAEQSRVFNAIVNSEENSWFHYNITLKY</sequence>
<dbReference type="InterPro" id="IPR044859">
    <property type="entry name" value="Allene_oxi_cyc_Dirigent"/>
</dbReference>
<dbReference type="GO" id="GO:0048046">
    <property type="term" value="C:apoplast"/>
    <property type="evidence" value="ECO:0007669"/>
    <property type="project" value="UniProtKB-SubCell"/>
</dbReference>
<reference evidence="5" key="1">
    <citation type="submission" date="2021-01" db="EMBL/GenBank/DDBJ databases">
        <title>Adiantum capillus-veneris genome.</title>
        <authorList>
            <person name="Fang Y."/>
            <person name="Liao Q."/>
        </authorList>
    </citation>
    <scope>NUCLEOTIDE SEQUENCE</scope>
    <source>
        <strain evidence="5">H3</strain>
        <tissue evidence="5">Leaf</tissue>
    </source>
</reference>
<evidence type="ECO:0000313" key="6">
    <source>
        <dbReference type="Proteomes" id="UP000886520"/>
    </source>
</evidence>
<gene>
    <name evidence="5" type="ORF">GOP47_0013214</name>
</gene>
<dbReference type="Pfam" id="PF03018">
    <property type="entry name" value="Dirigent"/>
    <property type="match status" value="1"/>
</dbReference>
<comment type="similarity">
    <text evidence="1 4">Belongs to the plant dirigent protein family.</text>
</comment>
<protein>
    <recommendedName>
        <fullName evidence="4">Dirigent protein</fullName>
    </recommendedName>
</protein>
<organism evidence="5 6">
    <name type="scientific">Adiantum capillus-veneris</name>
    <name type="common">Maidenhair fern</name>
    <dbReference type="NCBI Taxonomy" id="13818"/>
    <lineage>
        <taxon>Eukaryota</taxon>
        <taxon>Viridiplantae</taxon>
        <taxon>Streptophyta</taxon>
        <taxon>Embryophyta</taxon>
        <taxon>Tracheophyta</taxon>
        <taxon>Polypodiopsida</taxon>
        <taxon>Polypodiidae</taxon>
        <taxon>Polypodiales</taxon>
        <taxon>Pteridineae</taxon>
        <taxon>Pteridaceae</taxon>
        <taxon>Vittarioideae</taxon>
        <taxon>Adiantum</taxon>
    </lineage>
</organism>
<name>A0A9D4UN30_ADICA</name>
<dbReference type="InterPro" id="IPR004265">
    <property type="entry name" value="Dirigent"/>
</dbReference>
<evidence type="ECO:0000256" key="4">
    <source>
        <dbReference type="RuleBase" id="RU363099"/>
    </source>
</evidence>
<comment type="function">
    <text evidence="4">Dirigent proteins impart stereoselectivity on the phenoxy radical-coupling reaction, yielding optically active lignans from two molecules of coniferyl alcohol in the biosynthesis of lignans, flavonolignans, and alkaloids and thus plays a central role in plant secondary metabolism.</text>
</comment>
<evidence type="ECO:0000256" key="1">
    <source>
        <dbReference type="ARBA" id="ARBA00010746"/>
    </source>
</evidence>
<dbReference type="OrthoDB" id="1882522at2759"/>
<keyword evidence="4" id="KW-0052">Apoplast</keyword>
<dbReference type="EMBL" id="JABFUD020000013">
    <property type="protein sequence ID" value="KAI5070963.1"/>
    <property type="molecule type" value="Genomic_DNA"/>
</dbReference>
<dbReference type="Gene3D" id="2.40.480.10">
    <property type="entry name" value="Allene oxide cyclase-like"/>
    <property type="match status" value="1"/>
</dbReference>
<dbReference type="PANTHER" id="PTHR21495">
    <property type="entry name" value="NUCLEOPORIN-RELATED"/>
    <property type="match status" value="1"/>
</dbReference>
<proteinExistence type="inferred from homology"/>
<comment type="subunit">
    <text evidence="2 4">Homodimer.</text>
</comment>
<keyword evidence="3 4" id="KW-0964">Secreted</keyword>
<comment type="caution">
    <text evidence="5">The sequence shown here is derived from an EMBL/GenBank/DDBJ whole genome shotgun (WGS) entry which is preliminary data.</text>
</comment>
<comment type="subcellular location">
    <subcellularLocation>
        <location evidence="4">Secreted</location>
        <location evidence="4">Extracellular space</location>
        <location evidence="4">Apoplast</location>
    </subcellularLocation>
</comment>
<evidence type="ECO:0000256" key="2">
    <source>
        <dbReference type="ARBA" id="ARBA00011738"/>
    </source>
</evidence>
<evidence type="ECO:0000313" key="5">
    <source>
        <dbReference type="EMBL" id="KAI5070963.1"/>
    </source>
</evidence>
<keyword evidence="6" id="KW-1185">Reference proteome</keyword>
<accession>A0A9D4UN30</accession>
<dbReference type="GO" id="GO:0009699">
    <property type="term" value="P:phenylpropanoid biosynthetic process"/>
    <property type="evidence" value="ECO:0007669"/>
    <property type="project" value="UniProtKB-ARBA"/>
</dbReference>
<dbReference type="Proteomes" id="UP000886520">
    <property type="component" value="Chromosome 13"/>
</dbReference>